<dbReference type="Proteomes" id="UP001445076">
    <property type="component" value="Unassembled WGS sequence"/>
</dbReference>
<dbReference type="CDD" id="cd00305">
    <property type="entry name" value="Cu-Zn_Superoxide_Dismutase"/>
    <property type="match status" value="1"/>
</dbReference>
<feature type="compositionally biased region" description="Acidic residues" evidence="1">
    <location>
        <begin position="485"/>
        <end position="497"/>
    </location>
</feature>
<dbReference type="SMART" id="SM00409">
    <property type="entry name" value="IG"/>
    <property type="match status" value="1"/>
</dbReference>
<dbReference type="GO" id="GO:0005507">
    <property type="term" value="F:copper ion binding"/>
    <property type="evidence" value="ECO:0007669"/>
    <property type="project" value="InterPro"/>
</dbReference>
<dbReference type="CDD" id="cd00096">
    <property type="entry name" value="Ig"/>
    <property type="match status" value="1"/>
</dbReference>
<dbReference type="PROSITE" id="PS50835">
    <property type="entry name" value="IG_LIKE"/>
    <property type="match status" value="1"/>
</dbReference>
<gene>
    <name evidence="3" type="ORF">OTU49_009631</name>
</gene>
<dbReference type="InterPro" id="IPR007110">
    <property type="entry name" value="Ig-like_dom"/>
</dbReference>
<reference evidence="3 4" key="1">
    <citation type="journal article" date="2024" name="BMC Genomics">
        <title>Genome assembly of redclaw crayfish (Cherax quadricarinatus) provides insights into its immune adaptation and hypoxia tolerance.</title>
        <authorList>
            <person name="Liu Z."/>
            <person name="Zheng J."/>
            <person name="Li H."/>
            <person name="Fang K."/>
            <person name="Wang S."/>
            <person name="He J."/>
            <person name="Zhou D."/>
            <person name="Weng S."/>
            <person name="Chi M."/>
            <person name="Gu Z."/>
            <person name="He J."/>
            <person name="Li F."/>
            <person name="Wang M."/>
        </authorList>
    </citation>
    <scope>NUCLEOTIDE SEQUENCE [LARGE SCALE GENOMIC DNA]</scope>
    <source>
        <strain evidence="3">ZL_2023a</strain>
    </source>
</reference>
<dbReference type="Gene3D" id="2.60.40.10">
    <property type="entry name" value="Immunoglobulins"/>
    <property type="match status" value="1"/>
</dbReference>
<dbReference type="InterPro" id="IPR003598">
    <property type="entry name" value="Ig_sub2"/>
</dbReference>
<dbReference type="Pfam" id="PF00080">
    <property type="entry name" value="Sod_Cu"/>
    <property type="match status" value="1"/>
</dbReference>
<dbReference type="PROSITE" id="PS00332">
    <property type="entry name" value="SOD_CU_ZN_2"/>
    <property type="match status" value="1"/>
</dbReference>
<dbReference type="AlphaFoldDB" id="A0AAW0WIL2"/>
<dbReference type="PRINTS" id="PR00068">
    <property type="entry name" value="CUZNDISMTASE"/>
</dbReference>
<feature type="domain" description="Ig-like" evidence="2">
    <location>
        <begin position="277"/>
        <end position="374"/>
    </location>
</feature>
<feature type="compositionally biased region" description="Acidic residues" evidence="1">
    <location>
        <begin position="524"/>
        <end position="534"/>
    </location>
</feature>
<feature type="compositionally biased region" description="Basic and acidic residues" evidence="1">
    <location>
        <begin position="568"/>
        <end position="619"/>
    </location>
</feature>
<name>A0AAW0WIL2_CHEQU</name>
<dbReference type="Gene3D" id="2.60.40.200">
    <property type="entry name" value="Superoxide dismutase, copper/zinc binding domain"/>
    <property type="match status" value="1"/>
</dbReference>
<dbReference type="SUPFAM" id="SSF49329">
    <property type="entry name" value="Cu,Zn superoxide dismutase-like"/>
    <property type="match status" value="1"/>
</dbReference>
<proteinExistence type="predicted"/>
<feature type="non-terminal residue" evidence="3">
    <location>
        <position position="1"/>
    </location>
</feature>
<dbReference type="EMBL" id="JARKIK010000075">
    <property type="protein sequence ID" value="KAK8727578.1"/>
    <property type="molecule type" value="Genomic_DNA"/>
</dbReference>
<feature type="compositionally biased region" description="Basic and acidic residues" evidence="1">
    <location>
        <begin position="509"/>
        <end position="523"/>
    </location>
</feature>
<evidence type="ECO:0000313" key="4">
    <source>
        <dbReference type="Proteomes" id="UP001445076"/>
    </source>
</evidence>
<dbReference type="InterPro" id="IPR036423">
    <property type="entry name" value="SOD-like_Cu/Zn_dom_sf"/>
</dbReference>
<dbReference type="InterPro" id="IPR036179">
    <property type="entry name" value="Ig-like_dom_sf"/>
</dbReference>
<dbReference type="InterPro" id="IPR013783">
    <property type="entry name" value="Ig-like_fold"/>
</dbReference>
<dbReference type="SMART" id="SM00408">
    <property type="entry name" value="IGc2"/>
    <property type="match status" value="1"/>
</dbReference>
<dbReference type="GO" id="GO:0006801">
    <property type="term" value="P:superoxide metabolic process"/>
    <property type="evidence" value="ECO:0007669"/>
    <property type="project" value="InterPro"/>
</dbReference>
<feature type="region of interest" description="Disordered" evidence="1">
    <location>
        <begin position="468"/>
        <end position="635"/>
    </location>
</feature>
<keyword evidence="4" id="KW-1185">Reference proteome</keyword>
<accession>A0AAW0WIL2</accession>
<dbReference type="InterPro" id="IPR018152">
    <property type="entry name" value="SOD_Cu/Zn_BS"/>
</dbReference>
<feature type="compositionally biased region" description="Basic residues" evidence="1">
    <location>
        <begin position="540"/>
        <end position="567"/>
    </location>
</feature>
<sequence length="806" mass="88640">PDGSRAMMVLGGRVAAINCGPVMKVVLCVSGKWSSAAPCAKKATRGQMDARREAVRDTWKQLVPGETWNPVQAAIVAEIGIDKEIGRKAGLAAERDREAGIVAERSREGGKGTVIGKKLVIDEEIEREAGIDTEIVKETGIVAEIERDAEIVTERGKETGIAAETGRELNMVIEKGRDEGIILEKGRKTGIVTGTGKRAGIVAEIGREAGIKGEIRKEAEIVADTGSNAGIDRETEKIIWVSAETGRQKRSPNTGKYEELRRRVKVQRKLRQGLISTSIDDSTPSVVRVQAGGDVFLLCRVQNLGAHSVTWSRLHNSQVIAIDTSILVNDPRFSTSFEEQTETWFLRVTGVRRSDAGSYECQVSTRPPLKKVVRLRVIPRGQPLEDDDYQGGNGLEFVLRNISALWEEVNDLRQEVNHHLHDGHSELSHDQIMEETAILQHEHHVHHLNHPHEGHNDHHNNEMLQHLSTHHGHQRGGQPGHEDPSQDDGSNDDDQDSSQEAAPGPSTGHPEDDHDRHGLHSDEDGQDPLQDDDDPVSHTHCLKCQHSHGHGHKHKGGHAHGRGHGHAHGHDHGPGHTHEHEEGHEHGESHENEDGHEHGHSHDDHDHKDPDHNRLHSDENTSPGRRPQQQQRQERWVHAVCKLKPNADLPSSSVRGNITISQRKDKKGPVYFDLDLTGFDVSQGRLHGFHIHENPASEYRCGTAGAHFNPFSVAHGGPSSTPRHVGDLGNIEVDENGELHGYIMSDTQVAFLGPNSIINKAIVVHAREDDLGLGGHPDSLTTGNAGGRLACCNISLQSRVKFRFKG</sequence>
<protein>
    <recommendedName>
        <fullName evidence="2">Ig-like domain-containing protein</fullName>
    </recommendedName>
</protein>
<dbReference type="InterPro" id="IPR024134">
    <property type="entry name" value="SOD_Cu/Zn_/chaperone"/>
</dbReference>
<dbReference type="PANTHER" id="PTHR10003">
    <property type="entry name" value="SUPEROXIDE DISMUTASE CU-ZN -RELATED"/>
    <property type="match status" value="1"/>
</dbReference>
<evidence type="ECO:0000313" key="3">
    <source>
        <dbReference type="EMBL" id="KAK8727578.1"/>
    </source>
</evidence>
<dbReference type="InterPro" id="IPR013106">
    <property type="entry name" value="Ig_V-set"/>
</dbReference>
<evidence type="ECO:0000259" key="2">
    <source>
        <dbReference type="PROSITE" id="PS50835"/>
    </source>
</evidence>
<comment type="caution">
    <text evidence="3">The sequence shown here is derived from an EMBL/GenBank/DDBJ whole genome shotgun (WGS) entry which is preliminary data.</text>
</comment>
<dbReference type="InterPro" id="IPR003599">
    <property type="entry name" value="Ig_sub"/>
</dbReference>
<dbReference type="Pfam" id="PF07686">
    <property type="entry name" value="V-set"/>
    <property type="match status" value="1"/>
</dbReference>
<dbReference type="SUPFAM" id="SSF48726">
    <property type="entry name" value="Immunoglobulin"/>
    <property type="match status" value="1"/>
</dbReference>
<dbReference type="InterPro" id="IPR001424">
    <property type="entry name" value="SOD_Cu_Zn_dom"/>
</dbReference>
<evidence type="ECO:0000256" key="1">
    <source>
        <dbReference type="SAM" id="MobiDB-lite"/>
    </source>
</evidence>
<organism evidence="3 4">
    <name type="scientific">Cherax quadricarinatus</name>
    <name type="common">Australian red claw crayfish</name>
    <dbReference type="NCBI Taxonomy" id="27406"/>
    <lineage>
        <taxon>Eukaryota</taxon>
        <taxon>Metazoa</taxon>
        <taxon>Ecdysozoa</taxon>
        <taxon>Arthropoda</taxon>
        <taxon>Crustacea</taxon>
        <taxon>Multicrustacea</taxon>
        <taxon>Malacostraca</taxon>
        <taxon>Eumalacostraca</taxon>
        <taxon>Eucarida</taxon>
        <taxon>Decapoda</taxon>
        <taxon>Pleocyemata</taxon>
        <taxon>Astacidea</taxon>
        <taxon>Parastacoidea</taxon>
        <taxon>Parastacidae</taxon>
        <taxon>Cherax</taxon>
    </lineage>
</organism>